<dbReference type="CTD" id="6750884"/>
<evidence type="ECO:0000313" key="9">
    <source>
        <dbReference type="Proteomes" id="UP000009022"/>
    </source>
</evidence>
<gene>
    <name evidence="8" type="ORF">TRIADDRAFT_53924</name>
</gene>
<dbReference type="GO" id="GO:0022857">
    <property type="term" value="F:transmembrane transporter activity"/>
    <property type="evidence" value="ECO:0000318"/>
    <property type="project" value="GO_Central"/>
</dbReference>
<dbReference type="InterPro" id="IPR052076">
    <property type="entry name" value="TRP_cation_channel"/>
</dbReference>
<feature type="transmembrane region" description="Helical" evidence="7">
    <location>
        <begin position="188"/>
        <end position="209"/>
    </location>
</feature>
<evidence type="ECO:0000256" key="5">
    <source>
        <dbReference type="ARBA" id="ARBA00023180"/>
    </source>
</evidence>
<evidence type="ECO:0000256" key="1">
    <source>
        <dbReference type="ARBA" id="ARBA00022448"/>
    </source>
</evidence>
<dbReference type="PANTHER" id="PTHR47143">
    <property type="entry name" value="TRANSIENT RECEPTOR POTENTIAL CATION CHANNEL PROTEIN PAINLESS"/>
    <property type="match status" value="1"/>
</dbReference>
<dbReference type="eggNOG" id="KOG0510">
    <property type="taxonomic scope" value="Eukaryota"/>
</dbReference>
<evidence type="ECO:0008006" key="10">
    <source>
        <dbReference type="Google" id="ProtNLM"/>
    </source>
</evidence>
<keyword evidence="7" id="KW-0472">Membrane</keyword>
<dbReference type="PANTHER" id="PTHR47143:SF1">
    <property type="entry name" value="ION_TRANS DOMAIN-CONTAINING PROTEIN"/>
    <property type="match status" value="1"/>
</dbReference>
<keyword evidence="5" id="KW-0325">Glycoprotein</keyword>
<protein>
    <recommendedName>
        <fullName evidence="10">Ion transport domain-containing protein</fullName>
    </recommendedName>
</protein>
<feature type="transmembrane region" description="Helical" evidence="7">
    <location>
        <begin position="104"/>
        <end position="124"/>
    </location>
</feature>
<sequence>MDCRGEDGYTPMKQLIEKMPVVAEAVLDRCVILSNHPRNHPDSFVTFNYKYIESPPQETQLREVKDCYLSISSMVEYNREKLFTHPLIMAYQRHKWNSGLGLRFYMELVSYFIIVSLFSIVMGLDLICNTNNNATYVNNSYLDCRTVPQSVISSSPVVIVVLGSLVFIGHLIAFLARPYERIKNFSINFMEMFIGLFSVVFGILAMVYGSNVINSQLGAVLVFLALMVIVIAPFNEIVTDFLGLFVMFTGEISFYEIFAPKLRGLPAAHLLALSFLLIAFVVLLNVTLVNLLIGLAVGDIHELQMRANCSRIINQLVMIYEKNNDEIDYFRKSLYKPMSVYQVRGPKGKLRNFIWRNISGRALIIKRVFDRIKEKESSKEMSYDCSGDHDYDMHDAYYEHKQLKESITELKKMVQSIAAKVNAEN</sequence>
<keyword evidence="7" id="KW-1133">Transmembrane helix</keyword>
<dbReference type="STRING" id="10228.B3RME5"/>
<dbReference type="InParanoid" id="B3RME5"/>
<name>B3RME5_TRIAD</name>
<feature type="transmembrane region" description="Helical" evidence="7">
    <location>
        <begin position="270"/>
        <end position="297"/>
    </location>
</feature>
<keyword evidence="1" id="KW-0813">Transport</keyword>
<evidence type="ECO:0000256" key="4">
    <source>
        <dbReference type="ARBA" id="ARBA00023065"/>
    </source>
</evidence>
<evidence type="ECO:0000256" key="7">
    <source>
        <dbReference type="SAM" id="Phobius"/>
    </source>
</evidence>
<accession>B3RME5</accession>
<dbReference type="PhylomeDB" id="B3RME5"/>
<keyword evidence="9" id="KW-1185">Reference proteome</keyword>
<evidence type="ECO:0000313" key="8">
    <source>
        <dbReference type="EMBL" id="EDV27835.1"/>
    </source>
</evidence>
<proteinExistence type="predicted"/>
<dbReference type="KEGG" id="tad:TRIADDRAFT_53924"/>
<keyword evidence="7" id="KW-0812">Transmembrane</keyword>
<keyword evidence="4" id="KW-0406">Ion transport</keyword>
<dbReference type="Proteomes" id="UP000009022">
    <property type="component" value="Unassembled WGS sequence"/>
</dbReference>
<dbReference type="GO" id="GO:1902495">
    <property type="term" value="C:transmembrane transporter complex"/>
    <property type="evidence" value="ECO:0000318"/>
    <property type="project" value="GO_Central"/>
</dbReference>
<evidence type="ECO:0000256" key="6">
    <source>
        <dbReference type="ARBA" id="ARBA00023303"/>
    </source>
</evidence>
<dbReference type="HOGENOM" id="CLU_646145_0_0_1"/>
<evidence type="ECO:0000256" key="2">
    <source>
        <dbReference type="ARBA" id="ARBA00022737"/>
    </source>
</evidence>
<dbReference type="AlphaFoldDB" id="B3RME5"/>
<keyword evidence="6" id="KW-0407">Ion channel</keyword>
<feature type="transmembrane region" description="Helical" evidence="7">
    <location>
        <begin position="215"/>
        <end position="234"/>
    </location>
</feature>
<organism evidence="8 9">
    <name type="scientific">Trichoplax adhaerens</name>
    <name type="common">Trichoplax reptans</name>
    <dbReference type="NCBI Taxonomy" id="10228"/>
    <lineage>
        <taxon>Eukaryota</taxon>
        <taxon>Metazoa</taxon>
        <taxon>Placozoa</taxon>
        <taxon>Uniplacotomia</taxon>
        <taxon>Trichoplacea</taxon>
        <taxon>Trichoplacidae</taxon>
        <taxon>Trichoplax</taxon>
    </lineage>
</organism>
<dbReference type="EMBL" id="DS985242">
    <property type="protein sequence ID" value="EDV27835.1"/>
    <property type="molecule type" value="Genomic_DNA"/>
</dbReference>
<dbReference type="OrthoDB" id="5987403at2759"/>
<dbReference type="GeneID" id="6750884"/>
<keyword evidence="3" id="KW-0040">ANK repeat</keyword>
<feature type="transmembrane region" description="Helical" evidence="7">
    <location>
        <begin position="157"/>
        <end position="176"/>
    </location>
</feature>
<evidence type="ECO:0000256" key="3">
    <source>
        <dbReference type="ARBA" id="ARBA00023043"/>
    </source>
</evidence>
<keyword evidence="2" id="KW-0677">Repeat</keyword>
<dbReference type="GO" id="GO:0034220">
    <property type="term" value="P:monoatomic ion transmembrane transport"/>
    <property type="evidence" value="ECO:0000318"/>
    <property type="project" value="GO_Central"/>
</dbReference>
<reference evidence="8 9" key="1">
    <citation type="journal article" date="2008" name="Nature">
        <title>The Trichoplax genome and the nature of placozoans.</title>
        <authorList>
            <person name="Srivastava M."/>
            <person name="Begovic E."/>
            <person name="Chapman J."/>
            <person name="Putnam N.H."/>
            <person name="Hellsten U."/>
            <person name="Kawashima T."/>
            <person name="Kuo A."/>
            <person name="Mitros T."/>
            <person name="Salamov A."/>
            <person name="Carpenter M.L."/>
            <person name="Signorovitch A.Y."/>
            <person name="Moreno M.A."/>
            <person name="Kamm K."/>
            <person name="Grimwood J."/>
            <person name="Schmutz J."/>
            <person name="Shapiro H."/>
            <person name="Grigoriev I.V."/>
            <person name="Buss L.W."/>
            <person name="Schierwater B."/>
            <person name="Dellaporta S.L."/>
            <person name="Rokhsar D.S."/>
        </authorList>
    </citation>
    <scope>NUCLEOTIDE SEQUENCE [LARGE SCALE GENOMIC DNA]</scope>
    <source>
        <strain evidence="8 9">Grell-BS-1999</strain>
    </source>
</reference>
<feature type="transmembrane region" description="Helical" evidence="7">
    <location>
        <begin position="241"/>
        <end position="258"/>
    </location>
</feature>
<dbReference type="RefSeq" id="XP_002109669.1">
    <property type="nucleotide sequence ID" value="XM_002109633.1"/>
</dbReference>